<dbReference type="Proteomes" id="UP001363460">
    <property type="component" value="Chromosome"/>
</dbReference>
<dbReference type="InterPro" id="IPR006315">
    <property type="entry name" value="OM_autotransptr_brl_dom"/>
</dbReference>
<dbReference type="InterPro" id="IPR043990">
    <property type="entry name" value="AC_1"/>
</dbReference>
<gene>
    <name evidence="2" type="ORF">V8J38_12985</name>
</gene>
<organism evidence="2 3">
    <name type="scientific">Brevundimonas olei</name>
    <dbReference type="NCBI Taxonomy" id="657642"/>
    <lineage>
        <taxon>Bacteria</taxon>
        <taxon>Pseudomonadati</taxon>
        <taxon>Pseudomonadota</taxon>
        <taxon>Alphaproteobacteria</taxon>
        <taxon>Caulobacterales</taxon>
        <taxon>Caulobacteraceae</taxon>
        <taxon>Brevundimonas</taxon>
    </lineage>
</organism>
<dbReference type="InterPro" id="IPR012332">
    <property type="entry name" value="Autotransporter_pectin_lyase_C"/>
</dbReference>
<name>A0ABZ2IEW7_9CAUL</name>
<dbReference type="InterPro" id="IPR036709">
    <property type="entry name" value="Autotransporte_beta_dom_sf"/>
</dbReference>
<dbReference type="CDD" id="cd01344">
    <property type="entry name" value="PL2_Passenger_AT"/>
    <property type="match status" value="1"/>
</dbReference>
<dbReference type="PROSITE" id="PS51208">
    <property type="entry name" value="AUTOTRANSPORTER"/>
    <property type="match status" value="1"/>
</dbReference>
<evidence type="ECO:0000259" key="1">
    <source>
        <dbReference type="PROSITE" id="PS51208"/>
    </source>
</evidence>
<proteinExistence type="predicted"/>
<evidence type="ECO:0000313" key="3">
    <source>
        <dbReference type="Proteomes" id="UP001363460"/>
    </source>
</evidence>
<dbReference type="NCBIfam" id="TIGR01414">
    <property type="entry name" value="autotrans_barl"/>
    <property type="match status" value="1"/>
</dbReference>
<dbReference type="SMART" id="SM00869">
    <property type="entry name" value="Autotransporter"/>
    <property type="match status" value="1"/>
</dbReference>
<feature type="domain" description="Autotransporter" evidence="1">
    <location>
        <begin position="951"/>
        <end position="1233"/>
    </location>
</feature>
<reference evidence="2 3" key="1">
    <citation type="submission" date="2024-02" db="EMBL/GenBank/DDBJ databases">
        <title>Distribution and functional of Brevundimonas-related endobacteria within Verticillium dahliae.</title>
        <authorList>
            <person name="Zeng H."/>
        </authorList>
    </citation>
    <scope>NUCLEOTIDE SEQUENCE [LARGE SCALE GENOMIC DNA]</scope>
    <source>
        <strain evidence="2 3">TRM 44200</strain>
    </source>
</reference>
<evidence type="ECO:0000313" key="2">
    <source>
        <dbReference type="EMBL" id="WWT54156.1"/>
    </source>
</evidence>
<keyword evidence="3" id="KW-1185">Reference proteome</keyword>
<accession>A0ABZ2IEW7</accession>
<sequence length="1233" mass="123626">MPVARVETPVSIAGLGFGDSRKKALLNSACRHRAIWAAAAAVLLPSTQAFAQCAAAPAALNLSSGSCADPAFTARQSADAASVVDVSGSGSYSGVSVDLSAFGSGHGVRASDDGTISLTGTPSDGAMVSTYGDDGHGLYADGGGQITGSYTSVYTNGVGAHGVEAIGTGSRVTLTDSGVNTALDNAYGAYASGGGTITLTRTNVTTSGARASAVFADAGGSIALNDLSTYSDGHNVAGAVAAGADSSLTLNNAYVNVSGNSGAGLLAADGGLITMSGGAIATGDYYGGAVTTGSSGMLARGVGSRILVVNGATSATYGADSQGLWADAGGRIDFAGYGVFTYQPNSAGAAASGSGSTVTLTDTIVRTSGPSGAGLVGIAGGAVTASNTEITTGYGRGGSNLPVLQFPSADIGLEAHGADVLRAGSRLQTQNARITTHGDGAVGVRVSQGASASIVGGSITTNGADTAAIGGADAVRATDDDSSITLSGTSVRTTNINAAGLHAMAGGAIAATDATVATQGENAFGVSAQDAGGVTLANTAVATSGDAAFGVRAGDAGMVRMTGGSVETAGAAAHGVAAVNGGDLTISGAAVAANGAGSSAIYLAGSAANTVSITGGSLSAADGAIVLSEGGTGAVSIGGGAVLNPAVVNGRSLLAQVSDDAAGVASDLTLNIADMPSLTGDIVVDASTLAYNLSNSSWTGDQRLIGSGSATSASLTASQWTGDLLADPGNTADVSLTQGSLWTGLARNAADITIDADSAWNLTGDSSATGAVTNAGVIQFLARQDGYSTLTVGGYTGGAESRIGFNTYLGDDASPTNLLVINGGQAGGTTTILVNNTGGPGALTVDDGIRLVQVTGGGATTAEAFTLGQRVVAGAYEYQLFRGGASDPGDWFLRSHLKSEDPNGPDIPIYRPETPLYAPIPAIARQMALSTLGTLHERVGDQENLRGSAEQRTYMNGAWGRLFGARLDNRWGGTAEARVEGDLVGFQTGLDLFRRTTDSGRRDHVGLYVAYTDHDASMSGLARGMRDLEVGRLQTDGSSVGAYWTHFGPTGWYVDTVLQQSWYDMEATSLYGSGASTETTGYTASLETGYPITLRESWLVEPQAQIVYQDVRVDGTQDQYSSVDWDEGSAWTGRIGARLQYTRRDARGTLWQPYGRINLWHAFSGQDGVILGQSSPAIENRFGHTALEAGGGLTARVSTNVSLYGQASHRWTIDGDQSRQTATEAAVGLRINW</sequence>
<protein>
    <submittedName>
        <fullName evidence="2">Autotransporter outer membrane beta-barrel domain-containing protein</fullName>
    </submittedName>
</protein>
<dbReference type="PANTHER" id="PTHR35037">
    <property type="entry name" value="C-TERMINAL REGION OF AIDA-LIKE PROTEIN"/>
    <property type="match status" value="1"/>
</dbReference>
<dbReference type="EMBL" id="CP146369">
    <property type="protein sequence ID" value="WWT54156.1"/>
    <property type="molecule type" value="Genomic_DNA"/>
</dbReference>
<dbReference type="InterPro" id="IPR051551">
    <property type="entry name" value="Autotransporter_adhesion"/>
</dbReference>
<dbReference type="SUPFAM" id="SSF103515">
    <property type="entry name" value="Autotransporter"/>
    <property type="match status" value="1"/>
</dbReference>
<dbReference type="SUPFAM" id="SSF51126">
    <property type="entry name" value="Pectin lyase-like"/>
    <property type="match status" value="1"/>
</dbReference>
<dbReference type="Gene3D" id="2.40.128.130">
    <property type="entry name" value="Autotransporter beta-domain"/>
    <property type="match status" value="1"/>
</dbReference>
<dbReference type="Gene3D" id="2.160.20.20">
    <property type="match status" value="2"/>
</dbReference>
<dbReference type="Pfam" id="PF03797">
    <property type="entry name" value="Autotransporter"/>
    <property type="match status" value="1"/>
</dbReference>
<dbReference type="RefSeq" id="WP_338576224.1">
    <property type="nucleotide sequence ID" value="NZ_CP146369.1"/>
</dbReference>
<dbReference type="PANTHER" id="PTHR35037:SF3">
    <property type="entry name" value="C-TERMINAL REGION OF AIDA-LIKE PROTEIN"/>
    <property type="match status" value="1"/>
</dbReference>
<dbReference type="InterPro" id="IPR005546">
    <property type="entry name" value="Autotransporte_beta"/>
</dbReference>
<dbReference type="InterPro" id="IPR011050">
    <property type="entry name" value="Pectin_lyase_fold/virulence"/>
</dbReference>
<dbReference type="Pfam" id="PF18883">
    <property type="entry name" value="AC_1"/>
    <property type="match status" value="1"/>
</dbReference>